<sequence length="122" mass="13455">MTSWILTEAARSDCNCSMSSSLDSSFSFSTLLIIASSLSLISKSSLYNFSCPKRLPLCPISFSSFCFSVNTDLIVCRLCFKFSIPSFMLCFFRVYSMAANASTPPPSSLFFDLINSNNLAQN</sequence>
<organism evidence="1">
    <name type="scientific">Arundo donax</name>
    <name type="common">Giant reed</name>
    <name type="synonym">Donax arundinaceus</name>
    <dbReference type="NCBI Taxonomy" id="35708"/>
    <lineage>
        <taxon>Eukaryota</taxon>
        <taxon>Viridiplantae</taxon>
        <taxon>Streptophyta</taxon>
        <taxon>Embryophyta</taxon>
        <taxon>Tracheophyta</taxon>
        <taxon>Spermatophyta</taxon>
        <taxon>Magnoliopsida</taxon>
        <taxon>Liliopsida</taxon>
        <taxon>Poales</taxon>
        <taxon>Poaceae</taxon>
        <taxon>PACMAD clade</taxon>
        <taxon>Arundinoideae</taxon>
        <taxon>Arundineae</taxon>
        <taxon>Arundo</taxon>
    </lineage>
</organism>
<proteinExistence type="predicted"/>
<accession>A0A0A9FBW6</accession>
<evidence type="ECO:0000313" key="1">
    <source>
        <dbReference type="EMBL" id="JAE05758.1"/>
    </source>
</evidence>
<reference evidence="1" key="1">
    <citation type="submission" date="2014-09" db="EMBL/GenBank/DDBJ databases">
        <authorList>
            <person name="Magalhaes I.L.F."/>
            <person name="Oliveira U."/>
            <person name="Santos F.R."/>
            <person name="Vidigal T.H.D.A."/>
            <person name="Brescovit A.D."/>
            <person name="Santos A.J."/>
        </authorList>
    </citation>
    <scope>NUCLEOTIDE SEQUENCE</scope>
    <source>
        <tissue evidence="1">Shoot tissue taken approximately 20 cm above the soil surface</tissue>
    </source>
</reference>
<dbReference type="AlphaFoldDB" id="A0A0A9FBW6"/>
<reference evidence="1" key="2">
    <citation type="journal article" date="2015" name="Data Brief">
        <title>Shoot transcriptome of the giant reed, Arundo donax.</title>
        <authorList>
            <person name="Barrero R.A."/>
            <person name="Guerrero F.D."/>
            <person name="Moolhuijzen P."/>
            <person name="Goolsby J.A."/>
            <person name="Tidwell J."/>
            <person name="Bellgard S.E."/>
            <person name="Bellgard M.I."/>
        </authorList>
    </citation>
    <scope>NUCLEOTIDE SEQUENCE</scope>
    <source>
        <tissue evidence="1">Shoot tissue taken approximately 20 cm above the soil surface</tissue>
    </source>
</reference>
<dbReference type="EMBL" id="GBRH01192138">
    <property type="protein sequence ID" value="JAE05758.1"/>
    <property type="molecule type" value="Transcribed_RNA"/>
</dbReference>
<name>A0A0A9FBW6_ARUDO</name>
<protein>
    <submittedName>
        <fullName evidence="1">Uncharacterized protein</fullName>
    </submittedName>
</protein>